<dbReference type="InterPro" id="IPR036390">
    <property type="entry name" value="WH_DNA-bd_sf"/>
</dbReference>
<dbReference type="Pfam" id="PF00126">
    <property type="entry name" value="HTH_1"/>
    <property type="match status" value="1"/>
</dbReference>
<dbReference type="InterPro" id="IPR005119">
    <property type="entry name" value="LysR_subst-bd"/>
</dbReference>
<dbReference type="Gene3D" id="3.40.190.10">
    <property type="entry name" value="Periplasmic binding protein-like II"/>
    <property type="match status" value="2"/>
</dbReference>
<dbReference type="SUPFAM" id="SSF53850">
    <property type="entry name" value="Periplasmic binding protein-like II"/>
    <property type="match status" value="1"/>
</dbReference>
<dbReference type="Gene3D" id="1.10.10.10">
    <property type="entry name" value="Winged helix-like DNA-binding domain superfamily/Winged helix DNA-binding domain"/>
    <property type="match status" value="1"/>
</dbReference>
<sequence length="298" mass="32849">MADLDLRLLRYFVAIAEQASFSAAAERLGVSQPALSQGLRRLEDVLGVELVGRAPRGSTRSLVLTEIGAVFLEDSRELLQHANRVVRKASEHSVRTYLRVGFGSSTPNHLLRALLKASEELPRVEVSLEFVGWGGEMAALERGDVSMVFLQTRSEIESGAVEGVRLLSMERLAVFNADHHLSSYPSISIYDMDREPIIDAAFDRDYWLAMPRPSGRLPNVVGPAARTVDEMLTLVAAGKGMAITSSTVAEKHRWPELRFVPIIDLPPAHVFFATLKSEKRKEVRQLLQTLAKNAGPPG</sequence>
<keyword evidence="7" id="KW-1185">Reference proteome</keyword>
<keyword evidence="3" id="KW-0238">DNA-binding</keyword>
<dbReference type="InterPro" id="IPR036388">
    <property type="entry name" value="WH-like_DNA-bd_sf"/>
</dbReference>
<keyword evidence="2" id="KW-0805">Transcription regulation</keyword>
<organism evidence="6 7">
    <name type="scientific">Shinella lacus</name>
    <dbReference type="NCBI Taxonomy" id="2654216"/>
    <lineage>
        <taxon>Bacteria</taxon>
        <taxon>Pseudomonadati</taxon>
        <taxon>Pseudomonadota</taxon>
        <taxon>Alphaproteobacteria</taxon>
        <taxon>Hyphomicrobiales</taxon>
        <taxon>Rhizobiaceae</taxon>
        <taxon>Shinella</taxon>
    </lineage>
</organism>
<reference evidence="6" key="1">
    <citation type="submission" date="2021-07" db="EMBL/GenBank/DDBJ databases">
        <title>Shinella sp. nov., a novel member of the genus Shinella from water.</title>
        <authorList>
            <person name="Deng Y."/>
        </authorList>
    </citation>
    <scope>NUCLEOTIDE SEQUENCE</scope>
    <source>
        <strain evidence="6">CPCC 100929</strain>
    </source>
</reference>
<dbReference type="PANTHER" id="PTHR30346:SF0">
    <property type="entry name" value="HCA OPERON TRANSCRIPTIONAL ACTIVATOR HCAR"/>
    <property type="match status" value="1"/>
</dbReference>
<accession>A0ABT1RBU0</accession>
<dbReference type="PANTHER" id="PTHR30346">
    <property type="entry name" value="TRANSCRIPTIONAL DUAL REGULATOR HCAR-RELATED"/>
    <property type="match status" value="1"/>
</dbReference>
<dbReference type="SUPFAM" id="SSF46785">
    <property type="entry name" value="Winged helix' DNA-binding domain"/>
    <property type="match status" value="1"/>
</dbReference>
<evidence type="ECO:0000256" key="1">
    <source>
        <dbReference type="ARBA" id="ARBA00009437"/>
    </source>
</evidence>
<dbReference type="EMBL" id="WHSB02000008">
    <property type="protein sequence ID" value="MCQ4632654.1"/>
    <property type="molecule type" value="Genomic_DNA"/>
</dbReference>
<comment type="similarity">
    <text evidence="1">Belongs to the LysR transcriptional regulatory family.</text>
</comment>
<dbReference type="PROSITE" id="PS50931">
    <property type="entry name" value="HTH_LYSR"/>
    <property type="match status" value="1"/>
</dbReference>
<evidence type="ECO:0000259" key="5">
    <source>
        <dbReference type="PROSITE" id="PS50931"/>
    </source>
</evidence>
<keyword evidence="4" id="KW-0804">Transcription</keyword>
<dbReference type="PRINTS" id="PR00039">
    <property type="entry name" value="HTHLYSR"/>
</dbReference>
<gene>
    <name evidence="6" type="ORF">GB927_021615</name>
</gene>
<evidence type="ECO:0000256" key="4">
    <source>
        <dbReference type="ARBA" id="ARBA00023163"/>
    </source>
</evidence>
<comment type="caution">
    <text evidence="6">The sequence shown here is derived from an EMBL/GenBank/DDBJ whole genome shotgun (WGS) entry which is preliminary data.</text>
</comment>
<evidence type="ECO:0000256" key="3">
    <source>
        <dbReference type="ARBA" id="ARBA00023125"/>
    </source>
</evidence>
<dbReference type="RefSeq" id="WP_256119280.1">
    <property type="nucleotide sequence ID" value="NZ_WHSB02000008.1"/>
</dbReference>
<protein>
    <submittedName>
        <fullName evidence="6">LysR family transcriptional regulator</fullName>
    </submittedName>
</protein>
<proteinExistence type="inferred from homology"/>
<evidence type="ECO:0000313" key="6">
    <source>
        <dbReference type="EMBL" id="MCQ4632654.1"/>
    </source>
</evidence>
<feature type="domain" description="HTH lysR-type" evidence="5">
    <location>
        <begin position="4"/>
        <end position="61"/>
    </location>
</feature>
<evidence type="ECO:0000256" key="2">
    <source>
        <dbReference type="ARBA" id="ARBA00023015"/>
    </source>
</evidence>
<dbReference type="InterPro" id="IPR000847">
    <property type="entry name" value="LysR_HTH_N"/>
</dbReference>
<name>A0ABT1RBU0_9HYPH</name>
<dbReference type="Proteomes" id="UP000996601">
    <property type="component" value="Unassembled WGS sequence"/>
</dbReference>
<dbReference type="Pfam" id="PF03466">
    <property type="entry name" value="LysR_substrate"/>
    <property type="match status" value="1"/>
</dbReference>
<evidence type="ECO:0000313" key="7">
    <source>
        <dbReference type="Proteomes" id="UP000996601"/>
    </source>
</evidence>